<reference evidence="9 10" key="1">
    <citation type="submission" date="2016-10" db="EMBL/GenBank/DDBJ databases">
        <authorList>
            <person name="de Groot N.N."/>
        </authorList>
    </citation>
    <scope>NUCLEOTIDE SEQUENCE [LARGE SCALE GENOMIC DNA]</scope>
    <source>
        <strain evidence="9 10">Nv1</strain>
    </source>
</reference>
<evidence type="ECO:0000256" key="4">
    <source>
        <dbReference type="ARBA" id="ARBA00022692"/>
    </source>
</evidence>
<dbReference type="PANTHER" id="PTHR33778:SF1">
    <property type="entry name" value="MAGNESIUM TRANSPORTER YHID-RELATED"/>
    <property type="match status" value="1"/>
</dbReference>
<gene>
    <name evidence="9" type="ORF">SAMN05216387_102350</name>
</gene>
<organism evidence="9 10">
    <name type="scientific">Nitrosovibrio tenuis</name>
    <dbReference type="NCBI Taxonomy" id="1233"/>
    <lineage>
        <taxon>Bacteria</taxon>
        <taxon>Pseudomonadati</taxon>
        <taxon>Pseudomonadota</taxon>
        <taxon>Betaproteobacteria</taxon>
        <taxon>Nitrosomonadales</taxon>
        <taxon>Nitrosomonadaceae</taxon>
        <taxon>Nitrosovibrio</taxon>
    </lineage>
</organism>
<dbReference type="PANTHER" id="PTHR33778">
    <property type="entry name" value="PROTEIN MGTC"/>
    <property type="match status" value="1"/>
</dbReference>
<keyword evidence="7" id="KW-0997">Cell inner membrane</keyword>
<feature type="transmembrane region" description="Helical" evidence="7">
    <location>
        <begin position="124"/>
        <end position="141"/>
    </location>
</feature>
<keyword evidence="3" id="KW-1003">Cell membrane</keyword>
<comment type="similarity">
    <text evidence="2 7">Belongs to the MgtC/SapB family.</text>
</comment>
<evidence type="ECO:0000313" key="10">
    <source>
        <dbReference type="Proteomes" id="UP000198620"/>
    </source>
</evidence>
<feature type="transmembrane region" description="Helical" evidence="7">
    <location>
        <begin position="74"/>
        <end position="91"/>
    </location>
</feature>
<dbReference type="STRING" id="1233.SAMN05216387_102350"/>
<keyword evidence="4 7" id="KW-0812">Transmembrane</keyword>
<dbReference type="Proteomes" id="UP000198620">
    <property type="component" value="Unassembled WGS sequence"/>
</dbReference>
<evidence type="ECO:0000256" key="2">
    <source>
        <dbReference type="ARBA" id="ARBA00009298"/>
    </source>
</evidence>
<evidence type="ECO:0000313" key="9">
    <source>
        <dbReference type="EMBL" id="SEK67986.1"/>
    </source>
</evidence>
<keyword evidence="5 7" id="KW-1133">Transmembrane helix</keyword>
<feature type="domain" description="MgtC/SapB/SrpB/YhiD N-terminal" evidence="8">
    <location>
        <begin position="12"/>
        <end position="143"/>
    </location>
</feature>
<name>A0A1H7J029_9PROT</name>
<keyword evidence="6 7" id="KW-0472">Membrane</keyword>
<accession>A0A1H7J029</accession>
<evidence type="ECO:0000259" key="8">
    <source>
        <dbReference type="Pfam" id="PF02308"/>
    </source>
</evidence>
<keyword evidence="10" id="KW-1185">Reference proteome</keyword>
<comment type="subcellular location">
    <subcellularLocation>
        <location evidence="7">Cell inner membrane</location>
        <topology evidence="7">Multi-pass membrane protein</topology>
    </subcellularLocation>
    <subcellularLocation>
        <location evidence="1">Cell membrane</location>
        <topology evidence="1">Multi-pass membrane protein</topology>
    </subcellularLocation>
</comment>
<dbReference type="RefSeq" id="WP_090827477.1">
    <property type="nucleotide sequence ID" value="NZ_FOBH01000002.1"/>
</dbReference>
<protein>
    <recommendedName>
        <fullName evidence="7">Protein MgtC</fullName>
    </recommendedName>
</protein>
<evidence type="ECO:0000256" key="7">
    <source>
        <dbReference type="RuleBase" id="RU365041"/>
    </source>
</evidence>
<proteinExistence type="inferred from homology"/>
<dbReference type="Pfam" id="PF02308">
    <property type="entry name" value="MgtC"/>
    <property type="match status" value="1"/>
</dbReference>
<dbReference type="InterPro" id="IPR003416">
    <property type="entry name" value="MgtC/SapB/SrpB/YhiD_fam"/>
</dbReference>
<sequence>MNADNLTVILHLVGAVVAGGFIGLERTFHGHPAGFRTHALVCLASSLLMLVALHEWRSLPGFSLDSMRTDPMRMAQGIMTGIGFLGAGVIFKEGLSVRGLTTAASIWITAAIGIMLGIGFYFPAVLGTVFTLGILSLFRVLEDRIPRQKYAQYHVSFDRNNVMSETLVRKLLTDHGFEIANMSYRITQAGLFEYRMDIRTTNADRTSALAEILRGTESVREFRISTTGS</sequence>
<dbReference type="PRINTS" id="PR01837">
    <property type="entry name" value="MGTCSAPBPROT"/>
</dbReference>
<evidence type="ECO:0000256" key="1">
    <source>
        <dbReference type="ARBA" id="ARBA00004651"/>
    </source>
</evidence>
<evidence type="ECO:0000256" key="3">
    <source>
        <dbReference type="ARBA" id="ARBA00022475"/>
    </source>
</evidence>
<dbReference type="GO" id="GO:0005886">
    <property type="term" value="C:plasma membrane"/>
    <property type="evidence" value="ECO:0007669"/>
    <property type="project" value="UniProtKB-SubCell"/>
</dbReference>
<dbReference type="OrthoDB" id="9811198at2"/>
<dbReference type="InterPro" id="IPR049177">
    <property type="entry name" value="MgtC_SapB_SrpB_YhiD_N"/>
</dbReference>
<evidence type="ECO:0000256" key="6">
    <source>
        <dbReference type="ARBA" id="ARBA00023136"/>
    </source>
</evidence>
<evidence type="ECO:0000256" key="5">
    <source>
        <dbReference type="ARBA" id="ARBA00022989"/>
    </source>
</evidence>
<dbReference type="EMBL" id="FOBH01000002">
    <property type="protein sequence ID" value="SEK67986.1"/>
    <property type="molecule type" value="Genomic_DNA"/>
</dbReference>
<feature type="transmembrane region" description="Helical" evidence="7">
    <location>
        <begin position="6"/>
        <end position="24"/>
    </location>
</feature>
<feature type="transmembrane region" description="Helical" evidence="7">
    <location>
        <begin position="36"/>
        <end position="54"/>
    </location>
</feature>
<dbReference type="AlphaFoldDB" id="A0A1H7J029"/>